<reference evidence="1 2" key="1">
    <citation type="submission" date="2015-01" db="EMBL/GenBank/DDBJ databases">
        <title>The Genome Sequence of Capronia semiimmersa CBS27337.</title>
        <authorList>
            <consortium name="The Broad Institute Genomics Platform"/>
            <person name="Cuomo C."/>
            <person name="de Hoog S."/>
            <person name="Gorbushina A."/>
            <person name="Stielow B."/>
            <person name="Teixiera M."/>
            <person name="Abouelleil A."/>
            <person name="Chapman S.B."/>
            <person name="Priest M."/>
            <person name="Young S.K."/>
            <person name="Wortman J."/>
            <person name="Nusbaum C."/>
            <person name="Birren B."/>
        </authorList>
    </citation>
    <scope>NUCLEOTIDE SEQUENCE [LARGE SCALE GENOMIC DNA]</scope>
    <source>
        <strain evidence="1 2">CBS 27337</strain>
    </source>
</reference>
<dbReference type="PANTHER" id="PTHR39596:SF2">
    <property type="entry name" value="HET DOMAIN PROTEIN (AFU_ORTHOLOGUE AFUA_1G17550)-RELATED"/>
    <property type="match status" value="1"/>
</dbReference>
<sequence length="796" mass="90191">MPNRCFDIPYLSSVCNEGPYDNQDFSTYIDRKSGWTVDDIVSPTKSTHSQTALADTIQSWLFFGLIHEAFGHHARPRDFIDVSPSGQPLVTTAPLWRLCYDTFLSRAQPEESNDRQGLEKSIELAAESVGRIHLDLEEIDEQLELILYSVMILCDALQLSINPSTTVLPSRQWPLSDVLLENQMRSVGWCPSDIQKMTKMLDLHSLTLASRLPPRDPGSHDRCDDVRCYANDIVAGEYQRTHHNCNGCEEFVADPVEICEILEHGHLPLIDPTQGSGPKLRLKSTADVPNYIAISHVWSDGLGNPCRNAIYKCQLNWLQDLTSHMPQPAIPVWLDTISCPRDYEHMRERARKAYDQAIASMRRTYQDAEIVLVLDHSLLGVDSKNLTHLGILLRFATCGWTRRLWTYQEGVLARKLLVQFADCAVDIDEVYSRWQDSSKSIFYPGVRGAYKELRILLDSDDNDYAEKVLHRVSRPLQFRKTSVSSDEALCLSTLANMSPEQVKRVSESEKDKRMETFYINLPTISKQIIFWHGSRLQQMGFRWAPASFLDNSNLYFRDWDHGPSTESNKAMLSPSDLTFDCPGILLGKLSGGIQSFLVTTGPDIWYHVSCRQFDGQEGLPFRIVPDRSIPDVSLALLNPTPFHEDFTTPGFETRVSLIVAIVAEEDGAFIAQTLCPAFVFRKVGIEAELPLVMKTYRFFRHCLQESHAADSNRDAGPEIDVENAWLLEDKSLMDQYQARGRAAVLEHVNSFGSDEGENLLWAGTTMSNGRLCLVRDGMHNIFEGSEIASRQRWCLD</sequence>
<dbReference type="Proteomes" id="UP000054266">
    <property type="component" value="Unassembled WGS sequence"/>
</dbReference>
<keyword evidence="2" id="KW-1185">Reference proteome</keyword>
<gene>
    <name evidence="1" type="ORF">PV04_03845</name>
</gene>
<dbReference type="AlphaFoldDB" id="A0A0D2FYZ6"/>
<protein>
    <recommendedName>
        <fullName evidence="3">Heterokaryon incompatibility domain-containing protein</fullName>
    </recommendedName>
</protein>
<dbReference type="HOGENOM" id="CLU_009388_3_0_1"/>
<accession>A0A0D2FYZ6</accession>
<evidence type="ECO:0000313" key="2">
    <source>
        <dbReference type="Proteomes" id="UP000054266"/>
    </source>
</evidence>
<evidence type="ECO:0000313" key="1">
    <source>
        <dbReference type="EMBL" id="KIW71710.1"/>
    </source>
</evidence>
<evidence type="ECO:0008006" key="3">
    <source>
        <dbReference type="Google" id="ProtNLM"/>
    </source>
</evidence>
<proteinExistence type="predicted"/>
<organism evidence="1 2">
    <name type="scientific">Phialophora macrospora</name>
    <dbReference type="NCBI Taxonomy" id="1851006"/>
    <lineage>
        <taxon>Eukaryota</taxon>
        <taxon>Fungi</taxon>
        <taxon>Dikarya</taxon>
        <taxon>Ascomycota</taxon>
        <taxon>Pezizomycotina</taxon>
        <taxon>Eurotiomycetes</taxon>
        <taxon>Chaetothyriomycetidae</taxon>
        <taxon>Chaetothyriales</taxon>
        <taxon>Herpotrichiellaceae</taxon>
        <taxon>Phialophora</taxon>
    </lineage>
</organism>
<dbReference type="EMBL" id="KN846957">
    <property type="protein sequence ID" value="KIW71710.1"/>
    <property type="molecule type" value="Genomic_DNA"/>
</dbReference>
<name>A0A0D2FYZ6_9EURO</name>
<dbReference type="PANTHER" id="PTHR39596">
    <property type="match status" value="1"/>
</dbReference>